<dbReference type="InterPro" id="IPR039309">
    <property type="entry name" value="BT1"/>
</dbReference>
<dbReference type="STRING" id="1817756.A2140_01135"/>
<comment type="similarity">
    <text evidence="2">Belongs to the major facilitator superfamily. Folate-biopterin transporter (TC 2.A.71) family.</text>
</comment>
<dbReference type="GO" id="GO:0016020">
    <property type="term" value="C:membrane"/>
    <property type="evidence" value="ECO:0007669"/>
    <property type="project" value="UniProtKB-SubCell"/>
</dbReference>
<evidence type="ECO:0000256" key="6">
    <source>
        <dbReference type="ARBA" id="ARBA00023136"/>
    </source>
</evidence>
<evidence type="ECO:0000313" key="8">
    <source>
        <dbReference type="EMBL" id="OGI39746.1"/>
    </source>
</evidence>
<dbReference type="EMBL" id="MFSQ01000086">
    <property type="protein sequence ID" value="OGI39746.1"/>
    <property type="molecule type" value="Genomic_DNA"/>
</dbReference>
<dbReference type="Gene3D" id="1.20.1250.20">
    <property type="entry name" value="MFS general substrate transporter like domains"/>
    <property type="match status" value="1"/>
</dbReference>
<sequence length="418" mass="45110">MPVPDVRTSPRRLIFLFGLAYFAQGMGQAGGLISQPLSYYLKQGLGFNAAEVADYLAILTLPWIIKPVYGLVSDFVPLFGYRRKTWLMLVNFTAAAGFLWLSGLTEVGTIIVALTLTAFGTAASDVIVDALMVENGERTGQTARFQGVQWMWFKLAAIITALAGGAIAAMFPPATSLHVAATFTMLAPIAVLTASYLLVHEERAVINLEQFRETTRSLVEAFRSPTLRIAAAFLALWCFSPGFGTPMYYHMVDTLGFDQKFIGQLAALTAAGGVAGAWLFARVFSRHTVTWRAVFSIVVAFLGILAYLGIAQPHAYTATIAIPLNVAFGLTAQIGTLTILTLAASACPPRAEGFVFAALMSLYNGVEQLSAIAGARLYQHVFDRQIAPLLWAAALCFLLCLALVPALKRLEKTPARPS</sequence>
<evidence type="ECO:0000256" key="4">
    <source>
        <dbReference type="ARBA" id="ARBA00022692"/>
    </source>
</evidence>
<keyword evidence="3" id="KW-0813">Transport</keyword>
<dbReference type="SUPFAM" id="SSF103473">
    <property type="entry name" value="MFS general substrate transporter"/>
    <property type="match status" value="1"/>
</dbReference>
<name>A0A1F6T3V1_9PROT</name>
<evidence type="ECO:0008006" key="10">
    <source>
        <dbReference type="Google" id="ProtNLM"/>
    </source>
</evidence>
<evidence type="ECO:0000256" key="3">
    <source>
        <dbReference type="ARBA" id="ARBA00022448"/>
    </source>
</evidence>
<evidence type="ECO:0000256" key="5">
    <source>
        <dbReference type="ARBA" id="ARBA00022989"/>
    </source>
</evidence>
<dbReference type="PANTHER" id="PTHR31585:SF0">
    <property type="entry name" value="FOLATE-BIOPTERIN TRANSPORTER 1, CHLOROPLASTIC"/>
    <property type="match status" value="1"/>
</dbReference>
<evidence type="ECO:0000256" key="2">
    <source>
        <dbReference type="ARBA" id="ARBA00007015"/>
    </source>
</evidence>
<feature type="transmembrane region" description="Helical" evidence="7">
    <location>
        <begin position="55"/>
        <end position="79"/>
    </location>
</feature>
<feature type="transmembrane region" description="Helical" evidence="7">
    <location>
        <begin position="316"/>
        <end position="342"/>
    </location>
</feature>
<dbReference type="Proteomes" id="UP000178379">
    <property type="component" value="Unassembled WGS sequence"/>
</dbReference>
<feature type="transmembrane region" description="Helical" evidence="7">
    <location>
        <begin position="261"/>
        <end position="281"/>
    </location>
</feature>
<proteinExistence type="inferred from homology"/>
<feature type="transmembrane region" description="Helical" evidence="7">
    <location>
        <begin position="226"/>
        <end position="249"/>
    </location>
</feature>
<organism evidence="8 9">
    <name type="scientific">Candidatus Muproteobacteria bacterium RBG_16_62_13</name>
    <dbReference type="NCBI Taxonomy" id="1817756"/>
    <lineage>
        <taxon>Bacteria</taxon>
        <taxon>Pseudomonadati</taxon>
        <taxon>Pseudomonadota</taxon>
        <taxon>Candidatus Muproteobacteria</taxon>
    </lineage>
</organism>
<protein>
    <recommendedName>
        <fullName evidence="10">Folate-biopterin transporter</fullName>
    </recommendedName>
</protein>
<feature type="transmembrane region" description="Helical" evidence="7">
    <location>
        <begin position="354"/>
        <end position="377"/>
    </location>
</feature>
<reference evidence="8 9" key="1">
    <citation type="journal article" date="2016" name="Nat. Commun.">
        <title>Thousands of microbial genomes shed light on interconnected biogeochemical processes in an aquifer system.</title>
        <authorList>
            <person name="Anantharaman K."/>
            <person name="Brown C.T."/>
            <person name="Hug L.A."/>
            <person name="Sharon I."/>
            <person name="Castelle C.J."/>
            <person name="Probst A.J."/>
            <person name="Thomas B.C."/>
            <person name="Singh A."/>
            <person name="Wilkins M.J."/>
            <person name="Karaoz U."/>
            <person name="Brodie E.L."/>
            <person name="Williams K.H."/>
            <person name="Hubbard S.S."/>
            <person name="Banfield J.F."/>
        </authorList>
    </citation>
    <scope>NUCLEOTIDE SEQUENCE [LARGE SCALE GENOMIC DNA]</scope>
</reference>
<keyword evidence="4 7" id="KW-0812">Transmembrane</keyword>
<comment type="caution">
    <text evidence="8">The sequence shown here is derived from an EMBL/GenBank/DDBJ whole genome shotgun (WGS) entry which is preliminary data.</text>
</comment>
<feature type="transmembrane region" description="Helical" evidence="7">
    <location>
        <begin position="293"/>
        <end position="310"/>
    </location>
</feature>
<dbReference type="InterPro" id="IPR036259">
    <property type="entry name" value="MFS_trans_sf"/>
</dbReference>
<dbReference type="Pfam" id="PF03092">
    <property type="entry name" value="BT1"/>
    <property type="match status" value="1"/>
</dbReference>
<evidence type="ECO:0000313" key="9">
    <source>
        <dbReference type="Proteomes" id="UP000178379"/>
    </source>
</evidence>
<gene>
    <name evidence="8" type="ORF">A2140_01135</name>
</gene>
<evidence type="ECO:0000256" key="1">
    <source>
        <dbReference type="ARBA" id="ARBA00004141"/>
    </source>
</evidence>
<feature type="transmembrane region" description="Helical" evidence="7">
    <location>
        <begin position="389"/>
        <end position="407"/>
    </location>
</feature>
<feature type="transmembrane region" description="Helical" evidence="7">
    <location>
        <begin position="86"/>
        <end position="104"/>
    </location>
</feature>
<feature type="transmembrane region" description="Helical" evidence="7">
    <location>
        <begin position="177"/>
        <end position="199"/>
    </location>
</feature>
<dbReference type="AlphaFoldDB" id="A0A1F6T3V1"/>
<keyword evidence="5 7" id="KW-1133">Transmembrane helix</keyword>
<comment type="subcellular location">
    <subcellularLocation>
        <location evidence="1">Membrane</location>
        <topology evidence="1">Multi-pass membrane protein</topology>
    </subcellularLocation>
</comment>
<evidence type="ECO:0000256" key="7">
    <source>
        <dbReference type="SAM" id="Phobius"/>
    </source>
</evidence>
<feature type="transmembrane region" description="Helical" evidence="7">
    <location>
        <begin position="110"/>
        <end position="131"/>
    </location>
</feature>
<keyword evidence="6 7" id="KW-0472">Membrane</keyword>
<accession>A0A1F6T3V1</accession>
<feature type="transmembrane region" description="Helical" evidence="7">
    <location>
        <begin position="152"/>
        <end position="171"/>
    </location>
</feature>
<dbReference type="PANTHER" id="PTHR31585">
    <property type="entry name" value="FOLATE-BIOPTERIN TRANSPORTER 1, CHLOROPLASTIC"/>
    <property type="match status" value="1"/>
</dbReference>